<gene>
    <name evidence="1" type="ORF">EII40_13975</name>
</gene>
<reference evidence="1 2" key="1">
    <citation type="submission" date="2018-11" db="EMBL/GenBank/DDBJ databases">
        <title>Genomes From Bacteria Associated with the Canine Oral Cavity: a Test Case for Automated Genome-Based Taxonomic Assignment.</title>
        <authorList>
            <person name="Coil D.A."/>
            <person name="Jospin G."/>
            <person name="Darling A.E."/>
            <person name="Wallis C."/>
            <person name="Davis I.J."/>
            <person name="Harris S."/>
            <person name="Eisen J.A."/>
            <person name="Holcombe L.J."/>
            <person name="O'Flynn C."/>
        </authorList>
    </citation>
    <scope>NUCLEOTIDE SEQUENCE [LARGE SCALE GENOMIC DNA]</scope>
    <source>
        <strain evidence="1 2">OH2617_COT-023</strain>
    </source>
</reference>
<evidence type="ECO:0000313" key="2">
    <source>
        <dbReference type="Proteomes" id="UP000278609"/>
    </source>
</evidence>
<dbReference type="Proteomes" id="UP000278609">
    <property type="component" value="Unassembled WGS sequence"/>
</dbReference>
<dbReference type="PROSITE" id="PS51257">
    <property type="entry name" value="PROKAR_LIPOPROTEIN"/>
    <property type="match status" value="1"/>
</dbReference>
<dbReference type="AlphaFoldDB" id="A0A3P1XBF9"/>
<dbReference type="RefSeq" id="WP_124752848.1">
    <property type="nucleotide sequence ID" value="NZ_RQYS01000126.1"/>
</dbReference>
<dbReference type="EMBL" id="RQYS01000126">
    <property type="protein sequence ID" value="RRD56134.1"/>
    <property type="molecule type" value="Genomic_DNA"/>
</dbReference>
<evidence type="ECO:0008006" key="3">
    <source>
        <dbReference type="Google" id="ProtNLM"/>
    </source>
</evidence>
<proteinExistence type="predicted"/>
<dbReference type="OrthoDB" id="1122475at2"/>
<organism evidence="1 2">
    <name type="scientific">Tannerella forsythia</name>
    <name type="common">Bacteroides forsythus</name>
    <dbReference type="NCBI Taxonomy" id="28112"/>
    <lineage>
        <taxon>Bacteria</taxon>
        <taxon>Pseudomonadati</taxon>
        <taxon>Bacteroidota</taxon>
        <taxon>Bacteroidia</taxon>
        <taxon>Bacteroidales</taxon>
        <taxon>Tannerellaceae</taxon>
        <taxon>Tannerella</taxon>
    </lineage>
</organism>
<sequence length="199" mass="22499">MKQKIILWIGALFLLMVGAGCEKKTDITTDQQKIGNVVEVFELAYGQSKEIIYGEKDKFIISLRDIKDDVTINCSLADFKNNEEYASVRVYSYLKVDNERELIKVSSKPCGALKYKGNGDEVKDLTRLIEDIKAAPANVKNPSFFSDHFMSLFGEGTPIKQGSFRIFIGKVSLNRYTTPEANAQDYKFIFILTKQPSNN</sequence>
<evidence type="ECO:0000313" key="1">
    <source>
        <dbReference type="EMBL" id="RRD56134.1"/>
    </source>
</evidence>
<protein>
    <recommendedName>
        <fullName evidence="3">Lipoprotein</fullName>
    </recommendedName>
</protein>
<comment type="caution">
    <text evidence="1">The sequence shown here is derived from an EMBL/GenBank/DDBJ whole genome shotgun (WGS) entry which is preliminary data.</text>
</comment>
<accession>A0A3P1XBF9</accession>
<name>A0A3P1XBF9_TANFO</name>